<comment type="subcellular location">
    <subcellularLocation>
        <location evidence="1">Membrane</location>
        <topology evidence="1">Multi-pass membrane protein</topology>
    </subcellularLocation>
</comment>
<evidence type="ECO:0000256" key="6">
    <source>
        <dbReference type="ARBA" id="ARBA00022989"/>
    </source>
</evidence>
<organism evidence="9 10">
    <name type="scientific">Lihuaxuella thermophila</name>
    <dbReference type="NCBI Taxonomy" id="1173111"/>
    <lineage>
        <taxon>Bacteria</taxon>
        <taxon>Bacillati</taxon>
        <taxon>Bacillota</taxon>
        <taxon>Bacilli</taxon>
        <taxon>Bacillales</taxon>
        <taxon>Thermoactinomycetaceae</taxon>
        <taxon>Lihuaxuella</taxon>
    </lineage>
</organism>
<evidence type="ECO:0000256" key="1">
    <source>
        <dbReference type="ARBA" id="ARBA00004141"/>
    </source>
</evidence>
<dbReference type="PANTHER" id="PTHR34975:SF2">
    <property type="entry name" value="SPORE GERMINATION PROTEIN A2"/>
    <property type="match status" value="1"/>
</dbReference>
<dbReference type="Proteomes" id="UP000199695">
    <property type="component" value="Unassembled WGS sequence"/>
</dbReference>
<feature type="transmembrane region" description="Helical" evidence="8">
    <location>
        <begin position="156"/>
        <end position="178"/>
    </location>
</feature>
<dbReference type="Pfam" id="PF03845">
    <property type="entry name" value="Spore_permease"/>
    <property type="match status" value="1"/>
</dbReference>
<dbReference type="RefSeq" id="WP_244527523.1">
    <property type="nucleotide sequence ID" value="NZ_FOCQ01000007.1"/>
</dbReference>
<evidence type="ECO:0000256" key="2">
    <source>
        <dbReference type="ARBA" id="ARBA00007998"/>
    </source>
</evidence>
<feature type="transmembrane region" description="Helical" evidence="8">
    <location>
        <begin position="122"/>
        <end position="144"/>
    </location>
</feature>
<comment type="similarity">
    <text evidence="2">Belongs to the amino acid-polyamine-organocation (APC) superfamily. Spore germination protein (SGP) (TC 2.A.3.9) family.</text>
</comment>
<evidence type="ECO:0000313" key="10">
    <source>
        <dbReference type="Proteomes" id="UP000199695"/>
    </source>
</evidence>
<dbReference type="GO" id="GO:0009847">
    <property type="term" value="P:spore germination"/>
    <property type="evidence" value="ECO:0007669"/>
    <property type="project" value="InterPro"/>
</dbReference>
<keyword evidence="3" id="KW-0813">Transport</keyword>
<evidence type="ECO:0000313" key="9">
    <source>
        <dbReference type="EMBL" id="SEN23539.1"/>
    </source>
</evidence>
<dbReference type="AlphaFoldDB" id="A0A1H8EVP5"/>
<keyword evidence="4" id="KW-0309">Germination</keyword>
<gene>
    <name evidence="9" type="ORF">SAMN05444955_107197</name>
</gene>
<feature type="transmembrane region" description="Helical" evidence="8">
    <location>
        <begin position="35"/>
        <end position="54"/>
    </location>
</feature>
<feature type="transmembrane region" description="Helical" evidence="8">
    <location>
        <begin position="66"/>
        <end position="91"/>
    </location>
</feature>
<feature type="transmembrane region" description="Helical" evidence="8">
    <location>
        <begin position="184"/>
        <end position="206"/>
    </location>
</feature>
<keyword evidence="5 8" id="KW-0812">Transmembrane</keyword>
<protein>
    <submittedName>
        <fullName evidence="9">Spore germination protein KB</fullName>
    </submittedName>
</protein>
<proteinExistence type="inferred from homology"/>
<accession>A0A1H8EVP5</accession>
<sequence length="209" mass="23371">MILLFLTLVFLTSFDIEFARIQPVLGKGVKPVLRAVMDFVGFPFLELVYLLMIFPFVNRTDKAGKAFLTGTAVGGGILIVIILLSILVLGVSYTELQQYPLYALGQKITIAGYIERMELIVAGFWIITIFFKGVICNYTMTLGLAQVLDLRDYRPITIPLGICALLFSLMIPNIVSFMKFTNEIWFFHILPFGGLFPLLLFGLAAIKNS</sequence>
<dbReference type="PANTHER" id="PTHR34975">
    <property type="entry name" value="SPORE GERMINATION PROTEIN A2"/>
    <property type="match status" value="1"/>
</dbReference>
<evidence type="ECO:0000256" key="8">
    <source>
        <dbReference type="SAM" id="Phobius"/>
    </source>
</evidence>
<evidence type="ECO:0000256" key="4">
    <source>
        <dbReference type="ARBA" id="ARBA00022544"/>
    </source>
</evidence>
<evidence type="ECO:0000256" key="7">
    <source>
        <dbReference type="ARBA" id="ARBA00023136"/>
    </source>
</evidence>
<name>A0A1H8EVP5_9BACL</name>
<dbReference type="InterPro" id="IPR004761">
    <property type="entry name" value="Spore_GerAB"/>
</dbReference>
<dbReference type="GO" id="GO:0016020">
    <property type="term" value="C:membrane"/>
    <property type="evidence" value="ECO:0007669"/>
    <property type="project" value="UniProtKB-SubCell"/>
</dbReference>
<keyword evidence="7 8" id="KW-0472">Membrane</keyword>
<evidence type="ECO:0000256" key="3">
    <source>
        <dbReference type="ARBA" id="ARBA00022448"/>
    </source>
</evidence>
<dbReference type="STRING" id="1173111.SAMN05444955_107197"/>
<dbReference type="EMBL" id="FOCQ01000007">
    <property type="protein sequence ID" value="SEN23539.1"/>
    <property type="molecule type" value="Genomic_DNA"/>
</dbReference>
<evidence type="ECO:0000256" key="5">
    <source>
        <dbReference type="ARBA" id="ARBA00022692"/>
    </source>
</evidence>
<keyword evidence="10" id="KW-1185">Reference proteome</keyword>
<keyword evidence="6 8" id="KW-1133">Transmembrane helix</keyword>
<reference evidence="9 10" key="1">
    <citation type="submission" date="2016-10" db="EMBL/GenBank/DDBJ databases">
        <authorList>
            <person name="de Groot N.N."/>
        </authorList>
    </citation>
    <scope>NUCLEOTIDE SEQUENCE [LARGE SCALE GENOMIC DNA]</scope>
    <source>
        <strain evidence="9 10">DSM 46701</strain>
    </source>
</reference>